<evidence type="ECO:0000313" key="3">
    <source>
        <dbReference type="EMBL" id="KAB1072650.1"/>
    </source>
</evidence>
<sequence length="477" mass="52595">MESWTFPPAYDDTYFPAETCRYWFPERETMSAGAREAAILARLKEVCAYAYASAPFYRRHWDEAGFHPEQLRSLEDFEDKVPVITKAELRASQSSVPPFGDYLCVPDREIFHIHGTSGTTGRPTAFAIGRSDWNAIANAHARIMWGMGMRPGDMICVAAILSLYLGSWGALAGAERLGAKAFPFGAGAPGMTARCAQWLDSLKPAGFYGTPTYALHLAEVARAEGLDPRRFGLKYMFFSGEPGASIPGVRDRIAEAFDAKVFDCGSMAEMSPFMNVAGSAETDGLLCWQDVVYTEVCDPATMRRVPYGERGTPVYTHLERTSQPMIRLASGDLTLWTDGPTPCGRTYPRLPQGIFGRIDDMFTIRGENVYPSEIDAALNATSGYGGEHRIVITRQAAMDELLLRVEADATIFAQGPDALEAFRRDTCHRLQKLLGLRAQAEILPPNSLPRTDFKARRVIDDRAVFRDMHAQLGGGAA</sequence>
<dbReference type="PANTHER" id="PTHR43845:SF1">
    <property type="entry name" value="BLR5969 PROTEIN"/>
    <property type="match status" value="1"/>
</dbReference>
<dbReference type="AlphaFoldDB" id="A0A6N6MMQ8"/>
<dbReference type="Gene3D" id="3.40.50.12780">
    <property type="entry name" value="N-terminal domain of ligase-like"/>
    <property type="match status" value="1"/>
</dbReference>
<dbReference type="RefSeq" id="WP_150964540.1">
    <property type="nucleotide sequence ID" value="NZ_VZZJ01000012.1"/>
</dbReference>
<evidence type="ECO:0000259" key="2">
    <source>
        <dbReference type="Pfam" id="PF14535"/>
    </source>
</evidence>
<evidence type="ECO:0000259" key="1">
    <source>
        <dbReference type="Pfam" id="PF00501"/>
    </source>
</evidence>
<protein>
    <submittedName>
        <fullName evidence="3">Phenylacetate--CoA ligase</fullName>
    </submittedName>
</protein>
<evidence type="ECO:0000313" key="4">
    <source>
        <dbReference type="Proteomes" id="UP000441523"/>
    </source>
</evidence>
<dbReference type="InterPro" id="IPR045851">
    <property type="entry name" value="AMP-bd_C_sf"/>
</dbReference>
<dbReference type="SUPFAM" id="SSF56801">
    <property type="entry name" value="Acetyl-CoA synthetase-like"/>
    <property type="match status" value="1"/>
</dbReference>
<gene>
    <name evidence="3" type="ORF">F6X51_15305</name>
</gene>
<proteinExistence type="predicted"/>
<dbReference type="InterPro" id="IPR000873">
    <property type="entry name" value="AMP-dep_synth/lig_dom"/>
</dbReference>
<dbReference type="EMBL" id="VZZJ01000012">
    <property type="protein sequence ID" value="KAB1072650.1"/>
    <property type="molecule type" value="Genomic_DNA"/>
</dbReference>
<keyword evidence="3" id="KW-0436">Ligase</keyword>
<accession>A0A6N6MMQ8</accession>
<dbReference type="PANTHER" id="PTHR43845">
    <property type="entry name" value="BLR5969 PROTEIN"/>
    <property type="match status" value="1"/>
</dbReference>
<organism evidence="3 4">
    <name type="scientific">Methylobacterium planeticum</name>
    <dbReference type="NCBI Taxonomy" id="2615211"/>
    <lineage>
        <taxon>Bacteria</taxon>
        <taxon>Pseudomonadati</taxon>
        <taxon>Pseudomonadota</taxon>
        <taxon>Alphaproteobacteria</taxon>
        <taxon>Hyphomicrobiales</taxon>
        <taxon>Methylobacteriaceae</taxon>
        <taxon>Methylobacterium</taxon>
    </lineage>
</organism>
<comment type="caution">
    <text evidence="3">The sequence shown here is derived from an EMBL/GenBank/DDBJ whole genome shotgun (WGS) entry which is preliminary data.</text>
</comment>
<dbReference type="Pfam" id="PF00501">
    <property type="entry name" value="AMP-binding"/>
    <property type="match status" value="1"/>
</dbReference>
<dbReference type="Pfam" id="PF14535">
    <property type="entry name" value="AMP-binding_C_2"/>
    <property type="match status" value="1"/>
</dbReference>
<dbReference type="InterPro" id="IPR028154">
    <property type="entry name" value="AMP-dep_Lig_C"/>
</dbReference>
<feature type="domain" description="AMP-dependent synthetase/ligase" evidence="1">
    <location>
        <begin position="109"/>
        <end position="311"/>
    </location>
</feature>
<dbReference type="InterPro" id="IPR042099">
    <property type="entry name" value="ANL_N_sf"/>
</dbReference>
<dbReference type="Proteomes" id="UP000441523">
    <property type="component" value="Unassembled WGS sequence"/>
</dbReference>
<keyword evidence="4" id="KW-1185">Reference proteome</keyword>
<reference evidence="3 4" key="1">
    <citation type="submission" date="2019-09" db="EMBL/GenBank/DDBJ databases">
        <title>YIM 132548 draft genome.</title>
        <authorList>
            <person name="Jiang L."/>
        </authorList>
    </citation>
    <scope>NUCLEOTIDE SEQUENCE [LARGE SCALE GENOMIC DNA]</scope>
    <source>
        <strain evidence="3 4">YIM 132548</strain>
    </source>
</reference>
<name>A0A6N6MMQ8_9HYPH</name>
<feature type="domain" description="AMP-dependent ligase C-terminal" evidence="2">
    <location>
        <begin position="366"/>
        <end position="462"/>
    </location>
</feature>
<dbReference type="Gene3D" id="3.30.300.30">
    <property type="match status" value="1"/>
</dbReference>
<dbReference type="GO" id="GO:0016874">
    <property type="term" value="F:ligase activity"/>
    <property type="evidence" value="ECO:0007669"/>
    <property type="project" value="UniProtKB-KW"/>
</dbReference>